<dbReference type="InParanoid" id="A0A061FMN4"/>
<dbReference type="AlphaFoldDB" id="A0A061FMN4"/>
<organism evidence="1 2">
    <name type="scientific">Theobroma cacao</name>
    <name type="common">Cacao</name>
    <name type="synonym">Cocoa</name>
    <dbReference type="NCBI Taxonomy" id="3641"/>
    <lineage>
        <taxon>Eukaryota</taxon>
        <taxon>Viridiplantae</taxon>
        <taxon>Streptophyta</taxon>
        <taxon>Embryophyta</taxon>
        <taxon>Tracheophyta</taxon>
        <taxon>Spermatophyta</taxon>
        <taxon>Magnoliopsida</taxon>
        <taxon>eudicotyledons</taxon>
        <taxon>Gunneridae</taxon>
        <taxon>Pentapetalae</taxon>
        <taxon>rosids</taxon>
        <taxon>malvids</taxon>
        <taxon>Malvales</taxon>
        <taxon>Malvaceae</taxon>
        <taxon>Byttnerioideae</taxon>
        <taxon>Theobroma</taxon>
    </lineage>
</organism>
<dbReference type="Proteomes" id="UP000026915">
    <property type="component" value="Chromosome 8"/>
</dbReference>
<dbReference type="Gramene" id="EOY15754">
    <property type="protein sequence ID" value="EOY15754"/>
    <property type="gene ID" value="TCM_034724"/>
</dbReference>
<keyword evidence="2" id="KW-1185">Reference proteome</keyword>
<evidence type="ECO:0000313" key="2">
    <source>
        <dbReference type="Proteomes" id="UP000026915"/>
    </source>
</evidence>
<protein>
    <submittedName>
        <fullName evidence="1">Uncharacterized protein</fullName>
    </submittedName>
</protein>
<dbReference type="EMBL" id="CM001886">
    <property type="protein sequence ID" value="EOY15754.1"/>
    <property type="molecule type" value="Genomic_DNA"/>
</dbReference>
<dbReference type="HOGENOM" id="CLU_3091197_0_0_1"/>
<proteinExistence type="predicted"/>
<reference evidence="1 2" key="1">
    <citation type="journal article" date="2013" name="Genome Biol.">
        <title>The genome sequence of the most widely cultivated cacao type and its use to identify candidate genes regulating pod color.</title>
        <authorList>
            <person name="Motamayor J.C."/>
            <person name="Mockaitis K."/>
            <person name="Schmutz J."/>
            <person name="Haiminen N."/>
            <person name="Iii D.L."/>
            <person name="Cornejo O."/>
            <person name="Findley S.D."/>
            <person name="Zheng P."/>
            <person name="Utro F."/>
            <person name="Royaert S."/>
            <person name="Saski C."/>
            <person name="Jenkins J."/>
            <person name="Podicheti R."/>
            <person name="Zhao M."/>
            <person name="Scheffler B.E."/>
            <person name="Stack J.C."/>
            <person name="Feltus F.A."/>
            <person name="Mustiga G.M."/>
            <person name="Amores F."/>
            <person name="Phillips W."/>
            <person name="Marelli J.P."/>
            <person name="May G.D."/>
            <person name="Shapiro H."/>
            <person name="Ma J."/>
            <person name="Bustamante C.D."/>
            <person name="Schnell R.J."/>
            <person name="Main D."/>
            <person name="Gilbert D."/>
            <person name="Parida L."/>
            <person name="Kuhn D.N."/>
        </authorList>
    </citation>
    <scope>NUCLEOTIDE SEQUENCE [LARGE SCALE GENOMIC DNA]</scope>
    <source>
        <strain evidence="2">cv. Matina 1-6</strain>
    </source>
</reference>
<name>A0A061FMN4_THECC</name>
<accession>A0A061FMN4</accession>
<gene>
    <name evidence="1" type="ORF">TCM_034724</name>
</gene>
<evidence type="ECO:0000313" key="1">
    <source>
        <dbReference type="EMBL" id="EOY15754.1"/>
    </source>
</evidence>
<sequence>MMNSILKNGYGRGIVVVRHPKKVKELRLKTISPSAPGIRIFDIDQCEYVYAM</sequence>